<evidence type="ECO:0000313" key="3">
    <source>
        <dbReference type="WBParaSite" id="ACRNAN_scaffold7323.g20691.t1"/>
    </source>
</evidence>
<dbReference type="GO" id="GO:0004714">
    <property type="term" value="F:transmembrane receptor protein tyrosine kinase activity"/>
    <property type="evidence" value="ECO:0007669"/>
    <property type="project" value="TreeGrafter"/>
</dbReference>
<sequence>MVDLLDENGQVQVIPTFWAAMEVLEKAHTEAIYNEKTDVWSFGVTCWEILTRTKVLPYEDVWHNEKIVYMSGTRDKTIKQIEEVSNVLYKALKNGKRLCQPRNCVETLWTTILSCWSENPTSRPSFSELMVKFENYLQEPKAYIKVLLFLYFLNLDLLIIVKDNRKISKDQLVFDFNHWNQDRLREILESTDEYLLEDKNERSKLVDRSDITI</sequence>
<name>A0A914EEZ7_9BILA</name>
<dbReference type="WBParaSite" id="ACRNAN_scaffold7323.g20691.t1">
    <property type="protein sequence ID" value="ACRNAN_scaffold7323.g20691.t1"/>
    <property type="gene ID" value="ACRNAN_scaffold7323.g20691"/>
</dbReference>
<dbReference type="Pfam" id="PF07714">
    <property type="entry name" value="PK_Tyr_Ser-Thr"/>
    <property type="match status" value="1"/>
</dbReference>
<proteinExistence type="predicted"/>
<dbReference type="InterPro" id="IPR020635">
    <property type="entry name" value="Tyr_kinase_cat_dom"/>
</dbReference>
<dbReference type="PANTHER" id="PTHR24416">
    <property type="entry name" value="TYROSINE-PROTEIN KINASE RECEPTOR"/>
    <property type="match status" value="1"/>
</dbReference>
<dbReference type="InterPro" id="IPR001245">
    <property type="entry name" value="Ser-Thr/Tyr_kinase_cat_dom"/>
</dbReference>
<accession>A0A914EEZ7</accession>
<dbReference type="PANTHER" id="PTHR24416:SF564">
    <property type="entry name" value="MACROPHAGE-STIMULATING PROTEIN RECEPTOR"/>
    <property type="match status" value="1"/>
</dbReference>
<dbReference type="SUPFAM" id="SSF56112">
    <property type="entry name" value="Protein kinase-like (PK-like)"/>
    <property type="match status" value="1"/>
</dbReference>
<dbReference type="Proteomes" id="UP000887540">
    <property type="component" value="Unplaced"/>
</dbReference>
<evidence type="ECO:0000259" key="1">
    <source>
        <dbReference type="PROSITE" id="PS50011"/>
    </source>
</evidence>
<organism evidence="2 3">
    <name type="scientific">Acrobeloides nanus</name>
    <dbReference type="NCBI Taxonomy" id="290746"/>
    <lineage>
        <taxon>Eukaryota</taxon>
        <taxon>Metazoa</taxon>
        <taxon>Ecdysozoa</taxon>
        <taxon>Nematoda</taxon>
        <taxon>Chromadorea</taxon>
        <taxon>Rhabditida</taxon>
        <taxon>Tylenchina</taxon>
        <taxon>Cephalobomorpha</taxon>
        <taxon>Cephaloboidea</taxon>
        <taxon>Cephalobidae</taxon>
        <taxon>Acrobeloides</taxon>
    </lineage>
</organism>
<protein>
    <submittedName>
        <fullName evidence="3">Protein kinase domain-containing protein</fullName>
    </submittedName>
</protein>
<dbReference type="Gene3D" id="1.10.510.10">
    <property type="entry name" value="Transferase(Phosphotransferase) domain 1"/>
    <property type="match status" value="1"/>
</dbReference>
<dbReference type="InterPro" id="IPR000719">
    <property type="entry name" value="Prot_kinase_dom"/>
</dbReference>
<dbReference type="GO" id="GO:0007399">
    <property type="term" value="P:nervous system development"/>
    <property type="evidence" value="ECO:0007669"/>
    <property type="project" value="TreeGrafter"/>
</dbReference>
<evidence type="ECO:0000313" key="2">
    <source>
        <dbReference type="Proteomes" id="UP000887540"/>
    </source>
</evidence>
<dbReference type="GO" id="GO:0043235">
    <property type="term" value="C:receptor complex"/>
    <property type="evidence" value="ECO:0007669"/>
    <property type="project" value="TreeGrafter"/>
</dbReference>
<dbReference type="InterPro" id="IPR050122">
    <property type="entry name" value="RTK"/>
</dbReference>
<dbReference type="GO" id="GO:0005886">
    <property type="term" value="C:plasma membrane"/>
    <property type="evidence" value="ECO:0007669"/>
    <property type="project" value="TreeGrafter"/>
</dbReference>
<keyword evidence="2" id="KW-1185">Reference proteome</keyword>
<dbReference type="SMART" id="SM00219">
    <property type="entry name" value="TyrKc"/>
    <property type="match status" value="1"/>
</dbReference>
<reference evidence="3" key="1">
    <citation type="submission" date="2022-11" db="UniProtKB">
        <authorList>
            <consortium name="WormBaseParasite"/>
        </authorList>
    </citation>
    <scope>IDENTIFICATION</scope>
</reference>
<dbReference type="InterPro" id="IPR011009">
    <property type="entry name" value="Kinase-like_dom_sf"/>
</dbReference>
<feature type="domain" description="Protein kinase" evidence="1">
    <location>
        <begin position="1"/>
        <end position="137"/>
    </location>
</feature>
<dbReference type="AlphaFoldDB" id="A0A914EEZ7"/>
<dbReference type="PROSITE" id="PS50011">
    <property type="entry name" value="PROTEIN_KINASE_DOM"/>
    <property type="match status" value="1"/>
</dbReference>
<dbReference type="GO" id="GO:0016477">
    <property type="term" value="P:cell migration"/>
    <property type="evidence" value="ECO:0007669"/>
    <property type="project" value="TreeGrafter"/>
</dbReference>
<dbReference type="GO" id="GO:0005524">
    <property type="term" value="F:ATP binding"/>
    <property type="evidence" value="ECO:0007669"/>
    <property type="project" value="InterPro"/>
</dbReference>
<dbReference type="GO" id="GO:0007169">
    <property type="term" value="P:cell surface receptor protein tyrosine kinase signaling pathway"/>
    <property type="evidence" value="ECO:0007669"/>
    <property type="project" value="TreeGrafter"/>
</dbReference>